<sequence>MEKDVPPDLHKWLRKCLKKEFGKTIQSAIDKEQEPSDIAHKLTRSKDMATLLSSMKKVIAEQYIAIKPSSAASRSQSSLSFTSDLTADDWASPQGNGEEYSCIIDRISRDKPVHVRLAGYEILLKIELSNINNSSQWDVLQKTLLDGLTDDSRAIFEASMQVHAKLLNYPQLHSIYGNLLGAFNAQYHSQKMRETLPTLISGINFKFFLHEKLFCIMYLIIHYQKQMLKNTRHSDKTIEEIVEQFIVFLSTHSFGNELQPKTLNMLNIISVLEPQAKWSKRWLHSFSIRKIFVAALAKSPTFLQNVVECVENGLKETPCSLFASIVDEGNELRISGNTIETATYLHCLVFVSQLCSYEASRTLFTENLLKTPFDIADFLIELLNSLNKLATEASSGVYNTSCNALQNVLNVSEVLYNAEFYHVALCHLTSLPANNIKIWPHMLNVISHMVDTIDGPVFLTTHCKEHSAASSENAPSKCPVTIVIQYASNLLKQPFSIMDTECFLSSLSLLEKLFDVIYDVYEAAQEQIETQFYPAVANFYKKFNKCGVENENKIQQFDSAVKKVLLKMVSIPLGLQALVNEKLVFEELIRGLIVPLRATWSSTDIVSFISSAGYFDLGYNVLADLGPHVLSTLLSQTCANAEDPKCFYDPWDRENIDEFLHILALFSLNFNCFAAFMMNDNELDNNEEKDYPSNLFELLQAVLNEDSRYHHLGLLSLNVVIWNIDICVYLINSLNFQIALLNIQKESTIVIEVRNERTDDETDCEQTMIENEDDDDDKPEPIKEYIIDDSSFLRHNILLKSYYTTYNRKQRIVPLEEYELFSEFPPPKIYADMIEFPVMEYDSELNDMLQEERPGLLDIGWVSQVRAAHKTSRCPMKNSAMTNLLNQMHKAIPTAEWVEQFEWQENITYDADYWLPEDTHAINVVLNYAEQRQILKNTDDNKKNLKQFIHSAYIFIQYNKPNRFEGFDWFLATVFIICDGDLDKCKTFIMQLIQFPSTLLLWPKLGRVIDERNNENTSSQFTFMQVLETMVNIELPNIKYGLKDVCGVNWWMISNRMISQCFWGILPWSEIVHFFAICILYPPDYMVYYCISLLQYCQDTLLENFTSKKMWPENMIFDEYRCHNYISYMDNLGQRHRNRVLPAMTKNLNSEDEI</sequence>
<reference evidence="3" key="1">
    <citation type="submission" date="2024-04" db="EMBL/GenBank/DDBJ databases">
        <authorList>
            <consortium name="Molecular Ecology Group"/>
        </authorList>
    </citation>
    <scope>NUCLEOTIDE SEQUENCE</scope>
</reference>
<name>A0AAV2P9P3_9HYME</name>
<dbReference type="InterPro" id="IPR055392">
    <property type="entry name" value="BROMI_C"/>
</dbReference>
<dbReference type="Proteomes" id="UP001497644">
    <property type="component" value="Chromosome 9"/>
</dbReference>
<dbReference type="InterPro" id="IPR035969">
    <property type="entry name" value="Rab-GAP_TBC_sf"/>
</dbReference>
<dbReference type="Pfam" id="PF23440">
    <property type="entry name" value="BROMI_C"/>
    <property type="match status" value="1"/>
</dbReference>
<keyword evidence="4" id="KW-1185">Reference proteome</keyword>
<accession>A0AAV2P9P3</accession>
<dbReference type="SUPFAM" id="SSF47923">
    <property type="entry name" value="Ypt/Rab-GAP domain of gyp1p"/>
    <property type="match status" value="1"/>
</dbReference>
<dbReference type="EMBL" id="OZ034832">
    <property type="protein sequence ID" value="CAL1689062.1"/>
    <property type="molecule type" value="Genomic_DNA"/>
</dbReference>
<dbReference type="AlphaFoldDB" id="A0AAV2P9P3"/>
<dbReference type="Pfam" id="PF14961">
    <property type="entry name" value="BROMI"/>
    <property type="match status" value="1"/>
</dbReference>
<evidence type="ECO:0008006" key="5">
    <source>
        <dbReference type="Google" id="ProtNLM"/>
    </source>
</evidence>
<evidence type="ECO:0000313" key="4">
    <source>
        <dbReference type="Proteomes" id="UP001497644"/>
    </source>
</evidence>
<feature type="domain" description="BROMI middle region" evidence="1">
    <location>
        <begin position="98"/>
        <end position="611"/>
    </location>
</feature>
<evidence type="ECO:0000313" key="3">
    <source>
        <dbReference type="EMBL" id="CAL1689062.1"/>
    </source>
</evidence>
<proteinExistence type="predicted"/>
<evidence type="ECO:0000259" key="1">
    <source>
        <dbReference type="Pfam" id="PF14961"/>
    </source>
</evidence>
<dbReference type="InterPro" id="IPR032735">
    <property type="entry name" value="BROMI_M"/>
</dbReference>
<protein>
    <recommendedName>
        <fullName evidence="5">Protein broad-minded</fullName>
    </recommendedName>
</protein>
<evidence type="ECO:0000259" key="2">
    <source>
        <dbReference type="Pfam" id="PF23440"/>
    </source>
</evidence>
<gene>
    <name evidence="3" type="ORF">LPLAT_LOCUS14061</name>
</gene>
<feature type="domain" description="BROMI C-terminal Rab TBC-like" evidence="2">
    <location>
        <begin position="773"/>
        <end position="1145"/>
    </location>
</feature>
<organism evidence="3 4">
    <name type="scientific">Lasius platythorax</name>
    <dbReference type="NCBI Taxonomy" id="488582"/>
    <lineage>
        <taxon>Eukaryota</taxon>
        <taxon>Metazoa</taxon>
        <taxon>Ecdysozoa</taxon>
        <taxon>Arthropoda</taxon>
        <taxon>Hexapoda</taxon>
        <taxon>Insecta</taxon>
        <taxon>Pterygota</taxon>
        <taxon>Neoptera</taxon>
        <taxon>Endopterygota</taxon>
        <taxon>Hymenoptera</taxon>
        <taxon>Apocrita</taxon>
        <taxon>Aculeata</taxon>
        <taxon>Formicoidea</taxon>
        <taxon>Formicidae</taxon>
        <taxon>Formicinae</taxon>
        <taxon>Lasius</taxon>
        <taxon>Lasius</taxon>
    </lineage>
</organism>